<dbReference type="PANTHER" id="PTHR38340">
    <property type="entry name" value="S-LAYER PROTEIN"/>
    <property type="match status" value="1"/>
</dbReference>
<reference evidence="3" key="1">
    <citation type="journal article" date="2017" name="Proc. Natl. Acad. Sci. U.S.A.">
        <title>Comparative genomics uncovers the prolific and distinctive metabolic potential of the cyanobacterial genus Moorea.</title>
        <authorList>
            <person name="Leao T."/>
            <person name="Castelao G."/>
            <person name="Korobeynikov A."/>
            <person name="Monroe E.A."/>
            <person name="Podell S."/>
            <person name="Glukhov E."/>
            <person name="Allen E.E."/>
            <person name="Gerwick W.H."/>
            <person name="Gerwick L."/>
        </authorList>
    </citation>
    <scope>NUCLEOTIDE SEQUENCE</scope>
    <source>
        <strain evidence="3">JHB</strain>
    </source>
</reference>
<dbReference type="PRINTS" id="PR00313">
    <property type="entry name" value="CABNDNGRPT"/>
</dbReference>
<name>A0A9Q9ST29_MOOP1</name>
<keyword evidence="2" id="KW-0964">Secreted</keyword>
<evidence type="ECO:0000313" key="3">
    <source>
        <dbReference type="EMBL" id="WAN69144.1"/>
    </source>
</evidence>
<dbReference type="SUPFAM" id="SSF51120">
    <property type="entry name" value="beta-Roll"/>
    <property type="match status" value="3"/>
</dbReference>
<dbReference type="GO" id="GO:0005509">
    <property type="term" value="F:calcium ion binding"/>
    <property type="evidence" value="ECO:0007669"/>
    <property type="project" value="InterPro"/>
</dbReference>
<dbReference type="Gene3D" id="2.150.10.10">
    <property type="entry name" value="Serralysin-like metalloprotease, C-terminal"/>
    <property type="match status" value="3"/>
</dbReference>
<dbReference type="InterPro" id="IPR050557">
    <property type="entry name" value="RTX_toxin/Mannuronan_C5-epim"/>
</dbReference>
<evidence type="ECO:0000256" key="2">
    <source>
        <dbReference type="ARBA" id="ARBA00022525"/>
    </source>
</evidence>
<reference evidence="3" key="2">
    <citation type="submission" date="2022-10" db="EMBL/GenBank/DDBJ databases">
        <authorList>
            <person name="Ngo T.-E."/>
        </authorList>
    </citation>
    <scope>NUCLEOTIDE SEQUENCE</scope>
    <source>
        <strain evidence="3">JHB</strain>
    </source>
</reference>
<dbReference type="AlphaFoldDB" id="A0A9Q9ST29"/>
<accession>A0A9Q9ST29</accession>
<dbReference type="InterPro" id="IPR018511">
    <property type="entry name" value="Hemolysin-typ_Ca-bd_CS"/>
</dbReference>
<proteinExistence type="predicted"/>
<dbReference type="PROSITE" id="PS00330">
    <property type="entry name" value="HEMOLYSIN_CALCIUM"/>
    <property type="match status" value="4"/>
</dbReference>
<protein>
    <submittedName>
        <fullName evidence="3">Calcium-binding protein</fullName>
    </submittedName>
</protein>
<dbReference type="Proteomes" id="UP000176944">
    <property type="component" value="Chromosome"/>
</dbReference>
<organism evidence="3">
    <name type="scientific">Moorena producens (strain JHB)</name>
    <dbReference type="NCBI Taxonomy" id="1454205"/>
    <lineage>
        <taxon>Bacteria</taxon>
        <taxon>Bacillati</taxon>
        <taxon>Cyanobacteriota</taxon>
        <taxon>Cyanophyceae</taxon>
        <taxon>Coleofasciculales</taxon>
        <taxon>Coleofasciculaceae</taxon>
        <taxon>Moorena</taxon>
    </lineage>
</organism>
<dbReference type="PANTHER" id="PTHR38340:SF1">
    <property type="entry name" value="S-LAYER PROTEIN"/>
    <property type="match status" value="1"/>
</dbReference>
<dbReference type="EMBL" id="CP017708">
    <property type="protein sequence ID" value="WAN69144.1"/>
    <property type="molecule type" value="Genomic_DNA"/>
</dbReference>
<comment type="subcellular location">
    <subcellularLocation>
        <location evidence="1">Secreted</location>
    </subcellularLocation>
</comment>
<dbReference type="InterPro" id="IPR001343">
    <property type="entry name" value="Hemolysn_Ca-bd"/>
</dbReference>
<dbReference type="GO" id="GO:0005576">
    <property type="term" value="C:extracellular region"/>
    <property type="evidence" value="ECO:0007669"/>
    <property type="project" value="UniProtKB-SubCell"/>
</dbReference>
<sequence>MNTLIGGPGNDFLQGDNNDDNLIGLAGNDTLLGLGGNDLLDGGAGNDTLAGAAGEDLLDGRAGNDLLSGGDGIDLLDGGQGNDTLLGDRGDDNINGGDGDDRLIWNNGDGSDIMEGGAGFDVVEVNGADGAGDNFALNPFGPRVRFERLNLGQFNLNVNDVEQFEINGLGGDDTLTVNDLSGTDVQLVVFNGGDGNDFLDGTNAVLPLVGIGGNGNDTLLGGAGDDNLRGDAGNDSLVGGAGDDNLIGDAGNDTLIGGDGDDNLVGGDGNDVLISGNGITTFTFDSGAAFNSSDLGLDSITNFIGGLDRISLEQSTFTALTGTSSGGLDSSEWAVVSDNSQVESSGALIVYNSETGGLFYNQNGSAGGLGSGAQFATIDTSTSVSFEDFEIV</sequence>
<gene>
    <name evidence="3" type="ORF">BJP36_43080</name>
</gene>
<dbReference type="InterPro" id="IPR011049">
    <property type="entry name" value="Serralysin-like_metalloprot_C"/>
</dbReference>
<evidence type="ECO:0000256" key="1">
    <source>
        <dbReference type="ARBA" id="ARBA00004613"/>
    </source>
</evidence>
<dbReference type="Pfam" id="PF00353">
    <property type="entry name" value="HemolysinCabind"/>
    <property type="match status" value="7"/>
</dbReference>